<dbReference type="Proteomes" id="UP000022835">
    <property type="component" value="Unassembled WGS sequence"/>
</dbReference>
<reference evidence="1" key="1">
    <citation type="submission" date="2014-05" db="EMBL/GenBank/DDBJ databases">
        <title>Genome sequence of Mycobacterium aromaticivorans strain JS19b1T (= DSM 45407T).</title>
        <authorList>
            <person name="Kwak Y."/>
            <person name="Park G.-S."/>
            <person name="Li Q.X."/>
            <person name="Lee S.-E."/>
            <person name="Shin J.-H."/>
        </authorList>
    </citation>
    <scope>NUCLEOTIDE SEQUENCE [LARGE SCALE GENOMIC DNA]</scope>
    <source>
        <strain evidence="1">JS19b1</strain>
    </source>
</reference>
<sequence length="75" mass="8022">MQLDVVAELTSQRHLVGEDRDLVSACVLGVEHCLVGAAQQVRRGIPTRNAQCDTGTDGAGERLTADRHPVAQCIL</sequence>
<dbReference type="STRING" id="1440774.Y900_015705"/>
<gene>
    <name evidence="1" type="ORF">Y900_015705</name>
</gene>
<accession>A0A064CNI4</accession>
<keyword evidence="2" id="KW-1185">Reference proteome</keyword>
<organism evidence="1 2">
    <name type="scientific">Mycolicibacterium aromaticivorans JS19b1 = JCM 16368</name>
    <dbReference type="NCBI Taxonomy" id="1440774"/>
    <lineage>
        <taxon>Bacteria</taxon>
        <taxon>Bacillati</taxon>
        <taxon>Actinomycetota</taxon>
        <taxon>Actinomycetes</taxon>
        <taxon>Mycobacteriales</taxon>
        <taxon>Mycobacteriaceae</taxon>
        <taxon>Mycolicibacterium</taxon>
    </lineage>
</organism>
<evidence type="ECO:0000313" key="2">
    <source>
        <dbReference type="Proteomes" id="UP000022835"/>
    </source>
</evidence>
<name>A0A064CNI4_9MYCO</name>
<protein>
    <submittedName>
        <fullName evidence="1">Uncharacterized protein</fullName>
    </submittedName>
</protein>
<evidence type="ECO:0000313" key="1">
    <source>
        <dbReference type="EMBL" id="KDF00348.1"/>
    </source>
</evidence>
<proteinExistence type="predicted"/>
<dbReference type="EMBL" id="JALN02000001">
    <property type="protein sequence ID" value="KDF00348.1"/>
    <property type="molecule type" value="Genomic_DNA"/>
</dbReference>
<comment type="caution">
    <text evidence="1">The sequence shown here is derived from an EMBL/GenBank/DDBJ whole genome shotgun (WGS) entry which is preliminary data.</text>
</comment>
<dbReference type="AlphaFoldDB" id="A0A064CNI4"/>